<dbReference type="Proteomes" id="UP000269276">
    <property type="component" value="Unassembled WGS sequence"/>
</dbReference>
<dbReference type="PANTHER" id="PTHR38846">
    <property type="entry name" value="C3H1-TYPE DOMAIN-CONTAINING PROTEIN"/>
    <property type="match status" value="1"/>
</dbReference>
<comment type="caution">
    <text evidence="1">The sequence shown here is derived from an EMBL/GenBank/DDBJ whole genome shotgun (WGS) entry which is preliminary data.</text>
</comment>
<evidence type="ECO:0000313" key="2">
    <source>
        <dbReference type="Proteomes" id="UP000269276"/>
    </source>
</evidence>
<organism evidence="1 2">
    <name type="scientific">Hortaea werneckii</name>
    <name type="common">Black yeast</name>
    <name type="synonym">Cladosporium werneckii</name>
    <dbReference type="NCBI Taxonomy" id="91943"/>
    <lineage>
        <taxon>Eukaryota</taxon>
        <taxon>Fungi</taxon>
        <taxon>Dikarya</taxon>
        <taxon>Ascomycota</taxon>
        <taxon>Pezizomycotina</taxon>
        <taxon>Dothideomycetes</taxon>
        <taxon>Dothideomycetidae</taxon>
        <taxon>Mycosphaerellales</taxon>
        <taxon>Teratosphaeriaceae</taxon>
        <taxon>Hortaea</taxon>
    </lineage>
</organism>
<sequence>MAKKKSKAQRNAAAVQHFNMNYGVDETKLQGWQRLCEDVGITPQDSVTQCKKALKTTFVNIHHLVDAKKRGEHPRRFPSREALRNHIKQTNSWFPKKVAKENGFLKALLIEVWGFGEGNKN</sequence>
<accession>A0A3M7C6R4</accession>
<dbReference type="PANTHER" id="PTHR38846:SF1">
    <property type="entry name" value="C3H1-TYPE DOMAIN-CONTAINING PROTEIN"/>
    <property type="match status" value="1"/>
</dbReference>
<protein>
    <submittedName>
        <fullName evidence="1">Uncharacterized protein</fullName>
    </submittedName>
</protein>
<evidence type="ECO:0000313" key="1">
    <source>
        <dbReference type="EMBL" id="RMY47739.1"/>
    </source>
</evidence>
<dbReference type="OrthoDB" id="6105938at2759"/>
<reference evidence="1 2" key="1">
    <citation type="journal article" date="2018" name="BMC Genomics">
        <title>Genomic evidence for intraspecific hybridization in a clonal and extremely halotolerant yeast.</title>
        <authorList>
            <person name="Gostincar C."/>
            <person name="Stajich J.E."/>
            <person name="Zupancic J."/>
            <person name="Zalar P."/>
            <person name="Gunde-Cimerman N."/>
        </authorList>
    </citation>
    <scope>NUCLEOTIDE SEQUENCE [LARGE SCALE GENOMIC DNA]</scope>
    <source>
        <strain evidence="1 2">EXF-2682</strain>
    </source>
</reference>
<dbReference type="VEuPathDB" id="FungiDB:BTJ68_10254"/>
<dbReference type="EMBL" id="QWIP01001264">
    <property type="protein sequence ID" value="RMY47739.1"/>
    <property type="molecule type" value="Genomic_DNA"/>
</dbReference>
<dbReference type="AlphaFoldDB" id="A0A3M7C6R4"/>
<gene>
    <name evidence="1" type="ORF">D0863_15566</name>
</gene>
<proteinExistence type="predicted"/>
<name>A0A3M7C6R4_HORWE</name>